<comment type="subcellular location">
    <subcellularLocation>
        <location evidence="5">Cell inner membrane</location>
        <topology evidence="5">Multi-pass membrane protein</topology>
    </subcellularLocation>
    <subcellularLocation>
        <location evidence="1">Membrane</location>
    </subcellularLocation>
</comment>
<reference evidence="8" key="1">
    <citation type="submission" date="2020-01" db="EMBL/GenBank/DDBJ databases">
        <title>'Steroidobacter agaridevorans' sp. nov., agar-degrading bacteria isolated from rhizosphere soils.</title>
        <authorList>
            <person name="Ikenaga M."/>
            <person name="Kataoka M."/>
            <person name="Murouchi A."/>
            <person name="Katsuragi S."/>
            <person name="Sakai M."/>
        </authorList>
    </citation>
    <scope>NUCLEOTIDE SEQUENCE [LARGE SCALE GENOMIC DNA]</scope>
    <source>
        <strain evidence="8">YU21-B</strain>
    </source>
</reference>
<dbReference type="RefSeq" id="WP_161813181.1">
    <property type="nucleotide sequence ID" value="NZ_BLJN01000003.1"/>
</dbReference>
<keyword evidence="8" id="KW-1185">Reference proteome</keyword>
<organism evidence="7 8">
    <name type="scientific">Steroidobacter agaridevorans</name>
    <dbReference type="NCBI Taxonomy" id="2695856"/>
    <lineage>
        <taxon>Bacteria</taxon>
        <taxon>Pseudomonadati</taxon>
        <taxon>Pseudomonadota</taxon>
        <taxon>Gammaproteobacteria</taxon>
        <taxon>Steroidobacterales</taxon>
        <taxon>Steroidobacteraceae</taxon>
        <taxon>Steroidobacter</taxon>
    </lineage>
</organism>
<proteinExistence type="inferred from homology"/>
<dbReference type="GO" id="GO:0008381">
    <property type="term" value="F:mechanosensitive monoatomic ion channel activity"/>
    <property type="evidence" value="ECO:0007669"/>
    <property type="project" value="InterPro"/>
</dbReference>
<dbReference type="InterPro" id="IPR045275">
    <property type="entry name" value="MscS_archaea/bacteria_type"/>
</dbReference>
<protein>
    <recommendedName>
        <fullName evidence="5">Small-conductance mechanosensitive channel</fullName>
    </recommendedName>
</protein>
<dbReference type="InterPro" id="IPR010920">
    <property type="entry name" value="LSM_dom_sf"/>
</dbReference>
<evidence type="ECO:0000313" key="7">
    <source>
        <dbReference type="EMBL" id="GFE81549.1"/>
    </source>
</evidence>
<comment type="subunit">
    <text evidence="5">Homoheptamer.</text>
</comment>
<comment type="caution">
    <text evidence="5">Lacks conserved residue(s) required for the propagation of feature annotation.</text>
</comment>
<keyword evidence="3 5" id="KW-1133">Transmembrane helix</keyword>
<dbReference type="Gene3D" id="2.30.30.60">
    <property type="match status" value="1"/>
</dbReference>
<feature type="transmembrane region" description="Helical" evidence="5">
    <location>
        <begin position="12"/>
        <end position="32"/>
    </location>
</feature>
<feature type="transmembrane region" description="Helical" evidence="5">
    <location>
        <begin position="62"/>
        <end position="84"/>
    </location>
</feature>
<dbReference type="Proteomes" id="UP000445000">
    <property type="component" value="Unassembled WGS sequence"/>
</dbReference>
<evidence type="ECO:0000259" key="6">
    <source>
        <dbReference type="Pfam" id="PF00924"/>
    </source>
</evidence>
<comment type="similarity">
    <text evidence="5">Belongs to the MscS (TC 1.A.23) family.</text>
</comment>
<feature type="domain" description="Mechanosensitive ion channel MscS" evidence="6">
    <location>
        <begin position="104"/>
        <end position="177"/>
    </location>
</feature>
<evidence type="ECO:0000256" key="5">
    <source>
        <dbReference type="RuleBase" id="RU369025"/>
    </source>
</evidence>
<dbReference type="AlphaFoldDB" id="A0A829YE68"/>
<dbReference type="Gene3D" id="1.10.287.1260">
    <property type="match status" value="1"/>
</dbReference>
<keyword evidence="2 5" id="KW-0812">Transmembrane</keyword>
<comment type="function">
    <text evidence="5">Mechanosensitive channel that participates in the regulation of osmotic pressure changes within the cell, opening in response to stretch forces in the membrane lipid bilayer, without the need for other proteins. Contributes to normal resistance to hypoosmotic shock. Forms an ion channel of 1.0 nanosiemens conductance with a slight preference for anions.</text>
</comment>
<evidence type="ECO:0000256" key="3">
    <source>
        <dbReference type="ARBA" id="ARBA00022989"/>
    </source>
</evidence>
<evidence type="ECO:0000256" key="2">
    <source>
        <dbReference type="ARBA" id="ARBA00022692"/>
    </source>
</evidence>
<keyword evidence="5" id="KW-0997">Cell inner membrane</keyword>
<sequence>MSEHWPSWGREWLGEIVPVFQVLLIVLVALLLQRLARRVMRRLGEHNVPAEMLTIGRRISAFLIYGAALLLVLERLGVSASVLWAAFTGFAAVAAVAFFAVWSVLSNLFCSVLIFATRPFRLYDRIEVLENGEKLGLKGRVIDINLIYTTLQEDGADDGQPGPTLQIPNSLFFQRAVRRFRPGG</sequence>
<dbReference type="InterPro" id="IPR006685">
    <property type="entry name" value="MscS_channel_2nd"/>
</dbReference>
<keyword evidence="5" id="KW-0407">Ion channel</keyword>
<keyword evidence="5" id="KW-0406">Ion transport</keyword>
<evidence type="ECO:0000313" key="8">
    <source>
        <dbReference type="Proteomes" id="UP000445000"/>
    </source>
</evidence>
<dbReference type="PANTHER" id="PTHR30221:SF8">
    <property type="entry name" value="SMALL-CONDUCTANCE MECHANOSENSITIVE CHANNEL"/>
    <property type="match status" value="1"/>
</dbReference>
<dbReference type="GO" id="GO:0005886">
    <property type="term" value="C:plasma membrane"/>
    <property type="evidence" value="ECO:0007669"/>
    <property type="project" value="UniProtKB-SubCell"/>
</dbReference>
<dbReference type="EMBL" id="BLJN01000003">
    <property type="protein sequence ID" value="GFE81549.1"/>
    <property type="molecule type" value="Genomic_DNA"/>
</dbReference>
<dbReference type="PANTHER" id="PTHR30221">
    <property type="entry name" value="SMALL-CONDUCTANCE MECHANOSENSITIVE CHANNEL"/>
    <property type="match status" value="1"/>
</dbReference>
<evidence type="ECO:0000256" key="1">
    <source>
        <dbReference type="ARBA" id="ARBA00004370"/>
    </source>
</evidence>
<comment type="caution">
    <text evidence="7">The sequence shown here is derived from an EMBL/GenBank/DDBJ whole genome shotgun (WGS) entry which is preliminary data.</text>
</comment>
<keyword evidence="5" id="KW-0813">Transport</keyword>
<dbReference type="Pfam" id="PF00924">
    <property type="entry name" value="MS_channel_2nd"/>
    <property type="match status" value="1"/>
</dbReference>
<dbReference type="SUPFAM" id="SSF50182">
    <property type="entry name" value="Sm-like ribonucleoproteins"/>
    <property type="match status" value="1"/>
</dbReference>
<keyword evidence="5" id="KW-1003">Cell membrane</keyword>
<keyword evidence="4 5" id="KW-0472">Membrane</keyword>
<dbReference type="InterPro" id="IPR023408">
    <property type="entry name" value="MscS_beta-dom_sf"/>
</dbReference>
<gene>
    <name evidence="7" type="ORF">GCM10011487_35490</name>
</gene>
<accession>A0A829YE68</accession>
<feature type="transmembrane region" description="Helical" evidence="5">
    <location>
        <begin position="90"/>
        <end position="116"/>
    </location>
</feature>
<name>A0A829YE68_9GAMM</name>
<evidence type="ECO:0000256" key="4">
    <source>
        <dbReference type="ARBA" id="ARBA00023136"/>
    </source>
</evidence>